<dbReference type="KEGG" id="skn:SKUN_001357"/>
<sequence>MEENGRYLLLLKLSDEDLVARIPFYTLAETRAVANNKNKNGCLTTIIDLETIELQGCE</sequence>
<accession>A0A0K2JI06</accession>
<dbReference type="PATRIC" id="fig|273035.7.peg.1669"/>
<reference evidence="1 2" key="1">
    <citation type="journal article" date="2015" name="Genome Announc.">
        <title>Complete Genome Sequence of Spiroplasma kunkelii Strain CR2-3x, Causal Agent of Corn Stunt Disease in Zea mays L.</title>
        <authorList>
            <person name="Davis R.E."/>
            <person name="Shao J."/>
            <person name="Dally E.L."/>
            <person name="Zhao Y."/>
            <person name="Gasparich G.E."/>
            <person name="Gaynor B.J."/>
            <person name="Athey J.C."/>
            <person name="Harrison N.A."/>
            <person name="Donofrio N."/>
        </authorList>
    </citation>
    <scope>NUCLEOTIDE SEQUENCE [LARGE SCALE GENOMIC DNA]</scope>
    <source>
        <strain evidence="1 2">CR2-3x</strain>
    </source>
</reference>
<dbReference type="EMBL" id="CP010899">
    <property type="protein sequence ID" value="ALA98224.1"/>
    <property type="molecule type" value="Genomic_DNA"/>
</dbReference>
<proteinExistence type="predicted"/>
<dbReference type="Proteomes" id="UP000062963">
    <property type="component" value="Chromosome"/>
</dbReference>
<organism evidence="1 2">
    <name type="scientific">Spiroplasma kunkelii CR2-3x</name>
    <dbReference type="NCBI Taxonomy" id="273035"/>
    <lineage>
        <taxon>Bacteria</taxon>
        <taxon>Bacillati</taxon>
        <taxon>Mycoplasmatota</taxon>
        <taxon>Mollicutes</taxon>
        <taxon>Entomoplasmatales</taxon>
        <taxon>Spiroplasmataceae</taxon>
        <taxon>Spiroplasma</taxon>
    </lineage>
</organism>
<keyword evidence="2" id="KW-1185">Reference proteome</keyword>
<protein>
    <submittedName>
        <fullName evidence="1">Uncharacterized protein</fullName>
    </submittedName>
</protein>
<evidence type="ECO:0000313" key="2">
    <source>
        <dbReference type="Proteomes" id="UP000062963"/>
    </source>
</evidence>
<dbReference type="RefSeq" id="WP_158500810.1">
    <property type="nucleotide sequence ID" value="NZ_CP010899.1"/>
</dbReference>
<name>A0A0K2JI06_SPIKU</name>
<gene>
    <name evidence="1" type="ORF">SKUN_001357</name>
</gene>
<dbReference type="AlphaFoldDB" id="A0A0K2JI06"/>
<evidence type="ECO:0000313" key="1">
    <source>
        <dbReference type="EMBL" id="ALA98224.1"/>
    </source>
</evidence>